<accession>A0A9P5YZ66</accession>
<evidence type="ECO:0000313" key="2">
    <source>
        <dbReference type="EMBL" id="KAF9476720.1"/>
    </source>
</evidence>
<evidence type="ECO:0000259" key="1">
    <source>
        <dbReference type="Pfam" id="PF20236"/>
    </source>
</evidence>
<dbReference type="Pfam" id="PF20236">
    <property type="entry name" value="DUF6593"/>
    <property type="match status" value="1"/>
</dbReference>
<dbReference type="InterPro" id="IPR046528">
    <property type="entry name" value="DUF6593"/>
</dbReference>
<comment type="caution">
    <text evidence="2">The sequence shown here is derived from an EMBL/GenBank/DDBJ whole genome shotgun (WGS) entry which is preliminary data.</text>
</comment>
<keyword evidence="3" id="KW-1185">Reference proteome</keyword>
<proteinExistence type="predicted"/>
<name>A0A9P5YZ66_9AGAR</name>
<dbReference type="AlphaFoldDB" id="A0A9P5YZ66"/>
<organism evidence="2 3">
    <name type="scientific">Pholiota conissans</name>
    <dbReference type="NCBI Taxonomy" id="109636"/>
    <lineage>
        <taxon>Eukaryota</taxon>
        <taxon>Fungi</taxon>
        <taxon>Dikarya</taxon>
        <taxon>Basidiomycota</taxon>
        <taxon>Agaricomycotina</taxon>
        <taxon>Agaricomycetes</taxon>
        <taxon>Agaricomycetidae</taxon>
        <taxon>Agaricales</taxon>
        <taxon>Agaricineae</taxon>
        <taxon>Strophariaceae</taxon>
        <taxon>Pholiota</taxon>
    </lineage>
</organism>
<dbReference type="OrthoDB" id="3168860at2759"/>
<reference evidence="2" key="1">
    <citation type="submission" date="2020-11" db="EMBL/GenBank/DDBJ databases">
        <authorList>
            <consortium name="DOE Joint Genome Institute"/>
            <person name="Ahrendt S."/>
            <person name="Riley R."/>
            <person name="Andreopoulos W."/>
            <person name="Labutti K."/>
            <person name="Pangilinan J."/>
            <person name="Ruiz-Duenas F.J."/>
            <person name="Barrasa J.M."/>
            <person name="Sanchez-Garcia M."/>
            <person name="Camarero S."/>
            <person name="Miyauchi S."/>
            <person name="Serrano A."/>
            <person name="Linde D."/>
            <person name="Babiker R."/>
            <person name="Drula E."/>
            <person name="Ayuso-Fernandez I."/>
            <person name="Pacheco R."/>
            <person name="Padilla G."/>
            <person name="Ferreira P."/>
            <person name="Barriuso J."/>
            <person name="Kellner H."/>
            <person name="Castanera R."/>
            <person name="Alfaro M."/>
            <person name="Ramirez L."/>
            <person name="Pisabarro A.G."/>
            <person name="Kuo A."/>
            <person name="Tritt A."/>
            <person name="Lipzen A."/>
            <person name="He G."/>
            <person name="Yan M."/>
            <person name="Ng V."/>
            <person name="Cullen D."/>
            <person name="Martin F."/>
            <person name="Rosso M.-N."/>
            <person name="Henrissat B."/>
            <person name="Hibbett D."/>
            <person name="Martinez A.T."/>
            <person name="Grigoriev I.V."/>
        </authorList>
    </citation>
    <scope>NUCLEOTIDE SEQUENCE</scope>
    <source>
        <strain evidence="2">CIRM-BRFM 674</strain>
    </source>
</reference>
<evidence type="ECO:0000313" key="3">
    <source>
        <dbReference type="Proteomes" id="UP000807469"/>
    </source>
</evidence>
<feature type="domain" description="DUF6593" evidence="1">
    <location>
        <begin position="83"/>
        <end position="166"/>
    </location>
</feature>
<dbReference type="Proteomes" id="UP000807469">
    <property type="component" value="Unassembled WGS sequence"/>
</dbReference>
<sequence length="175" mass="20238">MSSNGPYTLIQWGDDPLRHHYIDHEGRMAFTVKEVDRNPNILIRVARETAWSQHYPSVLGPDNAYLYLGPESTMGYVIYGNNPTNFPMHYFLRPGKQPQSTSRYFRCQNGKDYKWKVTTHRMECFDGRTSIAVWDVSHPSEEYFAKLVITQKGMGIVTEILTSLIVNRMCLALGW</sequence>
<protein>
    <recommendedName>
        <fullName evidence="1">DUF6593 domain-containing protein</fullName>
    </recommendedName>
</protein>
<dbReference type="EMBL" id="MU155284">
    <property type="protein sequence ID" value="KAF9476720.1"/>
    <property type="molecule type" value="Genomic_DNA"/>
</dbReference>
<gene>
    <name evidence="2" type="ORF">BDN70DRAFT_153736</name>
</gene>